<accession>A0A1J7JCP5</accession>
<evidence type="ECO:0000256" key="1">
    <source>
        <dbReference type="SAM" id="Coils"/>
    </source>
</evidence>
<evidence type="ECO:0008006" key="4">
    <source>
        <dbReference type="Google" id="ProtNLM"/>
    </source>
</evidence>
<dbReference type="STRING" id="1408157.A0A1J7JCP5"/>
<dbReference type="GO" id="GO:0031511">
    <property type="term" value="C:Mis6-Sim4 complex"/>
    <property type="evidence" value="ECO:0007669"/>
    <property type="project" value="TreeGrafter"/>
</dbReference>
<dbReference type="InterPro" id="IPR018565">
    <property type="entry name" value="Nkp2/Cnl2"/>
</dbReference>
<proteinExistence type="predicted"/>
<dbReference type="Pfam" id="PF09447">
    <property type="entry name" value="Cnl2_NKP2"/>
    <property type="match status" value="1"/>
</dbReference>
<gene>
    <name evidence="2" type="ORF">CONLIGDRAFT_434350</name>
</gene>
<dbReference type="OrthoDB" id="2311687at2759"/>
<dbReference type="GO" id="GO:0007059">
    <property type="term" value="P:chromosome segregation"/>
    <property type="evidence" value="ECO:0007669"/>
    <property type="project" value="TreeGrafter"/>
</dbReference>
<keyword evidence="3" id="KW-1185">Reference proteome</keyword>
<evidence type="ECO:0000313" key="2">
    <source>
        <dbReference type="EMBL" id="OIW27488.1"/>
    </source>
</evidence>
<name>A0A1J7JCP5_9PEZI</name>
<dbReference type="PANTHER" id="PTHR28064:SF1">
    <property type="entry name" value="INNER KINETOCHORE SUBUNIT NKP2"/>
    <property type="match status" value="1"/>
</dbReference>
<keyword evidence="1" id="KW-0175">Coiled coil</keyword>
<dbReference type="PANTHER" id="PTHR28064">
    <property type="entry name" value="INNER KINETOCHORE SUBUNIT NKP2"/>
    <property type="match status" value="1"/>
</dbReference>
<reference evidence="2 3" key="1">
    <citation type="submission" date="2016-10" db="EMBL/GenBank/DDBJ databases">
        <title>Draft genome sequence of Coniochaeta ligniaria NRRL30616, a lignocellulolytic fungus for bioabatement of inhibitors in plant biomass hydrolysates.</title>
        <authorList>
            <consortium name="DOE Joint Genome Institute"/>
            <person name="Jimenez D.J."/>
            <person name="Hector R.E."/>
            <person name="Riley R."/>
            <person name="Sun H."/>
            <person name="Grigoriev I.V."/>
            <person name="Van Elsas J.D."/>
            <person name="Nichols N.N."/>
        </authorList>
    </citation>
    <scope>NUCLEOTIDE SEQUENCE [LARGE SCALE GENOMIC DNA]</scope>
    <source>
        <strain evidence="2 3">NRRL 30616</strain>
    </source>
</reference>
<feature type="coiled-coil region" evidence="1">
    <location>
        <begin position="129"/>
        <end position="170"/>
    </location>
</feature>
<dbReference type="EMBL" id="KV875099">
    <property type="protein sequence ID" value="OIW27488.1"/>
    <property type="molecule type" value="Genomic_DNA"/>
</dbReference>
<evidence type="ECO:0000313" key="3">
    <source>
        <dbReference type="Proteomes" id="UP000182658"/>
    </source>
</evidence>
<dbReference type="AlphaFoldDB" id="A0A1J7JCP5"/>
<organism evidence="2 3">
    <name type="scientific">Coniochaeta ligniaria NRRL 30616</name>
    <dbReference type="NCBI Taxonomy" id="1408157"/>
    <lineage>
        <taxon>Eukaryota</taxon>
        <taxon>Fungi</taxon>
        <taxon>Dikarya</taxon>
        <taxon>Ascomycota</taxon>
        <taxon>Pezizomycotina</taxon>
        <taxon>Sordariomycetes</taxon>
        <taxon>Sordariomycetidae</taxon>
        <taxon>Coniochaetales</taxon>
        <taxon>Coniochaetaceae</taxon>
        <taxon>Coniochaeta</taxon>
    </lineage>
</organism>
<sequence length="203" mass="22859">MAPTESAILNNFLLAPSQLPAIITPHDFTALFPRPQQSSPQIRTLYRDLQTQRNAVVDTVAANIETEAKRSKGLRRAVVRARRQAESQEYDQEIEIERSVRLCCSHNVSLRELTMSQLFGNASGIDGPKRDLQSVLPELEGTITDLESEIRRLEEEAAEMQQSLNRTVGSMSDLRYGRLANSQLPEQVLESLSDLHETCKRRG</sequence>
<dbReference type="Proteomes" id="UP000182658">
    <property type="component" value="Unassembled WGS sequence"/>
</dbReference>
<protein>
    <recommendedName>
        <fullName evidence="4">Cnl2/NKP2 family protein</fullName>
    </recommendedName>
</protein>
<dbReference type="InParanoid" id="A0A1J7JCP5"/>